<organism evidence="2">
    <name type="scientific">marine sediment metagenome</name>
    <dbReference type="NCBI Taxonomy" id="412755"/>
    <lineage>
        <taxon>unclassified sequences</taxon>
        <taxon>metagenomes</taxon>
        <taxon>ecological metagenomes</taxon>
    </lineage>
</organism>
<gene>
    <name evidence="2" type="ORF">LCGC14_0365340</name>
</gene>
<proteinExistence type="predicted"/>
<feature type="region of interest" description="Disordered" evidence="1">
    <location>
        <begin position="1"/>
        <end position="20"/>
    </location>
</feature>
<dbReference type="EMBL" id="LAZR01000287">
    <property type="protein sequence ID" value="KKN76883.1"/>
    <property type="molecule type" value="Genomic_DNA"/>
</dbReference>
<evidence type="ECO:0000256" key="1">
    <source>
        <dbReference type="SAM" id="MobiDB-lite"/>
    </source>
</evidence>
<accession>A0A0F9WF33</accession>
<dbReference type="Gene3D" id="1.10.10.60">
    <property type="entry name" value="Homeodomain-like"/>
    <property type="match status" value="1"/>
</dbReference>
<reference evidence="2" key="1">
    <citation type="journal article" date="2015" name="Nature">
        <title>Complex archaea that bridge the gap between prokaryotes and eukaryotes.</title>
        <authorList>
            <person name="Spang A."/>
            <person name="Saw J.H."/>
            <person name="Jorgensen S.L."/>
            <person name="Zaremba-Niedzwiedzka K."/>
            <person name="Martijn J."/>
            <person name="Lind A.E."/>
            <person name="van Eijk R."/>
            <person name="Schleper C."/>
            <person name="Guy L."/>
            <person name="Ettema T.J."/>
        </authorList>
    </citation>
    <scope>NUCLEOTIDE SEQUENCE</scope>
</reference>
<protein>
    <submittedName>
        <fullName evidence="2">Uncharacterized protein</fullName>
    </submittedName>
</protein>
<dbReference type="AlphaFoldDB" id="A0A0F9WF33"/>
<comment type="caution">
    <text evidence="2">The sequence shown here is derived from an EMBL/GenBank/DDBJ whole genome shotgun (WGS) entry which is preliminary data.</text>
</comment>
<evidence type="ECO:0000313" key="2">
    <source>
        <dbReference type="EMBL" id="KKN76883.1"/>
    </source>
</evidence>
<sequence>MKKDRSIRQAQDNPLGNAQGKCDACSKPADLITYREHKVCGSCLGWWKFYEKHFERTIEFEEYLRGIRYVDPETDAKKQAKLDRDRAIVKLRKEGKIITKIATECKVSRTTVQNVLRGK</sequence>
<name>A0A0F9WF33_9ZZZZ</name>